<dbReference type="PANTHER" id="PTHR30532">
    <property type="entry name" value="IRON III DICITRATE-BINDING PERIPLASMIC PROTEIN"/>
    <property type="match status" value="1"/>
</dbReference>
<dbReference type="GO" id="GO:0030288">
    <property type="term" value="C:outer membrane-bounded periplasmic space"/>
    <property type="evidence" value="ECO:0007669"/>
    <property type="project" value="TreeGrafter"/>
</dbReference>
<protein>
    <submittedName>
        <fullName evidence="7">Fe2+-enterobactin ABC transporter substrate-binding protein</fullName>
    </submittedName>
</protein>
<proteinExistence type="inferred from homology"/>
<evidence type="ECO:0000259" key="6">
    <source>
        <dbReference type="PROSITE" id="PS50983"/>
    </source>
</evidence>
<dbReference type="GO" id="GO:1901678">
    <property type="term" value="P:iron coordination entity transport"/>
    <property type="evidence" value="ECO:0007669"/>
    <property type="project" value="UniProtKB-ARBA"/>
</dbReference>
<dbReference type="OrthoDB" id="9793175at2"/>
<dbReference type="PROSITE" id="PS51257">
    <property type="entry name" value="PROKAR_LIPOPROTEIN"/>
    <property type="match status" value="1"/>
</dbReference>
<dbReference type="PANTHER" id="PTHR30532:SF24">
    <property type="entry name" value="FERRIC ENTEROBACTIN-BINDING PERIPLASMIC PROTEIN FEPB"/>
    <property type="match status" value="1"/>
</dbReference>
<comment type="caution">
    <text evidence="7">The sequence shown here is derived from an EMBL/GenBank/DDBJ whole genome shotgun (WGS) entry which is preliminary data.</text>
</comment>
<evidence type="ECO:0000256" key="5">
    <source>
        <dbReference type="SAM" id="SignalP"/>
    </source>
</evidence>
<dbReference type="NCBIfam" id="NF008200">
    <property type="entry name" value="PRK10957.1"/>
    <property type="match status" value="1"/>
</dbReference>
<dbReference type="Pfam" id="PF01497">
    <property type="entry name" value="Peripla_BP_2"/>
    <property type="match status" value="1"/>
</dbReference>
<evidence type="ECO:0000256" key="1">
    <source>
        <dbReference type="ARBA" id="ARBA00004196"/>
    </source>
</evidence>
<evidence type="ECO:0000256" key="3">
    <source>
        <dbReference type="ARBA" id="ARBA00022448"/>
    </source>
</evidence>
<keyword evidence="4 5" id="KW-0732">Signal</keyword>
<keyword evidence="8" id="KW-1185">Reference proteome</keyword>
<organism evidence="7 8">
    <name type="scientific">Prescottella agglutinans</name>
    <dbReference type="NCBI Taxonomy" id="1644129"/>
    <lineage>
        <taxon>Bacteria</taxon>
        <taxon>Bacillati</taxon>
        <taxon>Actinomycetota</taxon>
        <taxon>Actinomycetes</taxon>
        <taxon>Mycobacteriales</taxon>
        <taxon>Nocardiaceae</taxon>
        <taxon>Prescottella</taxon>
    </lineage>
</organism>
<feature type="signal peptide" evidence="5">
    <location>
        <begin position="1"/>
        <end position="32"/>
    </location>
</feature>
<name>A0A3S3E8Y2_9NOCA</name>
<keyword evidence="3" id="KW-0813">Transport</keyword>
<evidence type="ECO:0000313" key="8">
    <source>
        <dbReference type="Proteomes" id="UP000286208"/>
    </source>
</evidence>
<comment type="similarity">
    <text evidence="2">Belongs to the bacterial solute-binding protein 8 family.</text>
</comment>
<dbReference type="SUPFAM" id="SSF53807">
    <property type="entry name" value="Helical backbone' metal receptor"/>
    <property type="match status" value="1"/>
</dbReference>
<evidence type="ECO:0000313" key="7">
    <source>
        <dbReference type="EMBL" id="RVW08460.1"/>
    </source>
</evidence>
<accession>A0A3S3E8Y2</accession>
<reference evidence="7 8" key="1">
    <citation type="submission" date="2018-11" db="EMBL/GenBank/DDBJ databases">
        <title>Rhodococcus spongicola sp. nov. and Rhodococcus xishaensis sp. nov. from marine sponges.</title>
        <authorList>
            <person name="Li L."/>
            <person name="Lin H.W."/>
        </authorList>
    </citation>
    <scope>NUCLEOTIDE SEQUENCE [LARGE SCALE GENOMIC DNA]</scope>
    <source>
        <strain evidence="7 8">CCTCC AB2014297</strain>
    </source>
</reference>
<dbReference type="RefSeq" id="WP_127917110.1">
    <property type="nucleotide sequence ID" value="NZ_RKLP01000008.1"/>
</dbReference>
<evidence type="ECO:0000256" key="4">
    <source>
        <dbReference type="ARBA" id="ARBA00022729"/>
    </source>
</evidence>
<dbReference type="EMBL" id="RKLP01000008">
    <property type="protein sequence ID" value="RVW08460.1"/>
    <property type="molecule type" value="Genomic_DNA"/>
</dbReference>
<dbReference type="AlphaFoldDB" id="A0A3S3E8Y2"/>
<dbReference type="FunFam" id="3.40.50.1980:FF:000009">
    <property type="entry name" value="Iron-enterobactin transporter periplasmic binding protein"/>
    <property type="match status" value="1"/>
</dbReference>
<evidence type="ECO:0000256" key="2">
    <source>
        <dbReference type="ARBA" id="ARBA00008814"/>
    </source>
</evidence>
<feature type="domain" description="Fe/B12 periplasmic-binding" evidence="6">
    <location>
        <begin position="70"/>
        <end position="343"/>
    </location>
</feature>
<gene>
    <name evidence="7" type="ORF">EGT67_16210</name>
</gene>
<comment type="subcellular location">
    <subcellularLocation>
        <location evidence="1">Cell envelope</location>
    </subcellularLocation>
</comment>
<dbReference type="PROSITE" id="PS50983">
    <property type="entry name" value="FE_B12_PBP"/>
    <property type="match status" value="1"/>
</dbReference>
<sequence length="343" mass="35748">MSSTTLRRRPVGTRFAVALGALAIGLTTAACSSDDESADAAAPTTAQSGEWPRTVETATGPVTLDAQPRRIVSTSVTLTGSLLSLDAPLIGTGAQPKSTVTDDQGLFTQWADVAAERDVEVLYQGPPNVEKITAAAPDLIVVSTSGADSAAQQVETLSQIAPTLLFDYSDKSWQDLTTQLAAAVGKEDRAKELLAEFDAKVDDAKQSIAPALEDGAAPVNILTYNSPEDSRIFTAESAQGRLATRLGLTVADLPSEIAGTGAAAGRSDIVAVNMENLPRALTGPTTFVINAQQPGADRLKADPTLAAVPSVQRGAVFALDYDSFRLDYYSANNVVDRIVAALS</sequence>
<dbReference type="InterPro" id="IPR051313">
    <property type="entry name" value="Bact_iron-sidero_bind"/>
</dbReference>
<dbReference type="CDD" id="cd01146">
    <property type="entry name" value="FhuD"/>
    <property type="match status" value="1"/>
</dbReference>
<dbReference type="Gene3D" id="3.40.50.1980">
    <property type="entry name" value="Nitrogenase molybdenum iron protein domain"/>
    <property type="match status" value="2"/>
</dbReference>
<feature type="chain" id="PRO_5039288115" evidence="5">
    <location>
        <begin position="33"/>
        <end position="343"/>
    </location>
</feature>
<dbReference type="Proteomes" id="UP000286208">
    <property type="component" value="Unassembled WGS sequence"/>
</dbReference>
<dbReference type="InterPro" id="IPR002491">
    <property type="entry name" value="ABC_transptr_periplasmic_BD"/>
</dbReference>